<dbReference type="SUPFAM" id="SSF53720">
    <property type="entry name" value="ALDH-like"/>
    <property type="match status" value="1"/>
</dbReference>
<evidence type="ECO:0000259" key="4">
    <source>
        <dbReference type="Pfam" id="PF00171"/>
    </source>
</evidence>
<keyword evidence="1" id="KW-0560">Oxidoreductase</keyword>
<dbReference type="Proteomes" id="UP000281393">
    <property type="component" value="Chromosome"/>
</dbReference>
<accession>A0A447JJP8</accession>
<evidence type="ECO:0000313" key="6">
    <source>
        <dbReference type="Proteomes" id="UP000281393"/>
    </source>
</evidence>
<reference evidence="5 6" key="1">
    <citation type="submission" date="2018-12" db="EMBL/GenBank/DDBJ databases">
        <authorList>
            <consortium name="Pathogen Informatics"/>
        </authorList>
    </citation>
    <scope>NUCLEOTIDE SEQUENCE [LARGE SCALE GENOMIC DNA]</scope>
    <source>
        <strain evidence="5 6">NCTC7102</strain>
    </source>
</reference>
<dbReference type="InterPro" id="IPR016162">
    <property type="entry name" value="Ald_DH_N"/>
</dbReference>
<evidence type="ECO:0000256" key="1">
    <source>
        <dbReference type="ARBA" id="ARBA00023002"/>
    </source>
</evidence>
<name>A0A447JJP8_SALET</name>
<dbReference type="InterPro" id="IPR015590">
    <property type="entry name" value="Aldehyde_DH_dom"/>
</dbReference>
<feature type="region of interest" description="Disordered" evidence="3">
    <location>
        <begin position="1"/>
        <end position="26"/>
    </location>
</feature>
<dbReference type="GO" id="GO:0010133">
    <property type="term" value="P:L-proline catabolic process to L-glutamate"/>
    <property type="evidence" value="ECO:0007669"/>
    <property type="project" value="TreeGrafter"/>
</dbReference>
<evidence type="ECO:0000256" key="3">
    <source>
        <dbReference type="SAM" id="MobiDB-lite"/>
    </source>
</evidence>
<dbReference type="AlphaFoldDB" id="A0A447JJP8"/>
<dbReference type="InterPro" id="IPR050485">
    <property type="entry name" value="Proline_metab_enzyme"/>
</dbReference>
<dbReference type="FunFam" id="3.40.605.10:FF:000017">
    <property type="entry name" value="Bifunctional protein PutA"/>
    <property type="match status" value="1"/>
</dbReference>
<evidence type="ECO:0000256" key="2">
    <source>
        <dbReference type="ARBA" id="ARBA00023027"/>
    </source>
</evidence>
<evidence type="ECO:0000313" key="5">
    <source>
        <dbReference type="EMBL" id="VDY43294.1"/>
    </source>
</evidence>
<gene>
    <name evidence="5" type="primary">putA_2</name>
    <name evidence="5" type="ORF">NCTC7102_03694</name>
</gene>
<feature type="region of interest" description="Disordered" evidence="3">
    <location>
        <begin position="297"/>
        <end position="320"/>
    </location>
</feature>
<organism evidence="5 6">
    <name type="scientific">Salmonella enterica subsp. enterica serovar Daytona</name>
    <dbReference type="NCBI Taxonomy" id="1962639"/>
    <lineage>
        <taxon>Bacteria</taxon>
        <taxon>Pseudomonadati</taxon>
        <taxon>Pseudomonadota</taxon>
        <taxon>Gammaproteobacteria</taxon>
        <taxon>Enterobacterales</taxon>
        <taxon>Enterobacteriaceae</taxon>
        <taxon>Salmonella</taxon>
    </lineage>
</organism>
<dbReference type="InterPro" id="IPR016161">
    <property type="entry name" value="Ald_DH/histidinol_DH"/>
</dbReference>
<dbReference type="GO" id="GO:0003842">
    <property type="term" value="F:L-glutamate gamma-semialdehyde dehydrogenase activity"/>
    <property type="evidence" value="ECO:0007669"/>
    <property type="project" value="TreeGrafter"/>
</dbReference>
<dbReference type="Gene3D" id="3.40.605.10">
    <property type="entry name" value="Aldehyde Dehydrogenase, Chain A, domain 1"/>
    <property type="match status" value="1"/>
</dbReference>
<feature type="domain" description="Aldehyde dehydrogenase" evidence="4">
    <location>
        <begin position="18"/>
        <end position="229"/>
    </location>
</feature>
<dbReference type="Pfam" id="PF00171">
    <property type="entry name" value="Aldedh"/>
    <property type="match status" value="1"/>
</dbReference>
<dbReference type="EMBL" id="LR133909">
    <property type="protein sequence ID" value="VDY43294.1"/>
    <property type="molecule type" value="Genomic_DNA"/>
</dbReference>
<sequence length="320" mass="35188">MQKWQAKPVLEQPVADGEMTPVINPAEPKDIVGWGREATESEVEQALQNAVNQAPVWFATPPQERAAILQRAAVLMEDQMQQLIGLLVREAGKTFSNAIAEVREAVDFLHYYAGQVRDDFDNETHRPLGPVVCISPWNFPLAIFTGQIAAALAAGNSVLAKPAEQTSLIAAQGIAILLEAGVPPGVVQLLPGRGETVGAQLTADARVRGVMFTGSTEVATLLQRNIATRLDAQGRPIPLIAENRRYERYDCRLFRAHRAGGRGCAGFRFRQRRTTLFRAPRAVFAGRYRRTYAENVTRRDGGVSDGESRPSDDRYRAGDR</sequence>
<dbReference type="PANTHER" id="PTHR42862">
    <property type="entry name" value="DELTA-1-PYRROLINE-5-CARBOXYLATE DEHYDROGENASE 1, ISOFORM A-RELATED"/>
    <property type="match status" value="1"/>
</dbReference>
<dbReference type="PANTHER" id="PTHR42862:SF1">
    <property type="entry name" value="DELTA-1-PYRROLINE-5-CARBOXYLATE DEHYDROGENASE 2, ISOFORM A-RELATED"/>
    <property type="match status" value="1"/>
</dbReference>
<proteinExistence type="predicted"/>
<protein>
    <submittedName>
        <fullName evidence="5">Trifunctional transcriptional regulator/proline dehydrogenase/pyrroline-5-carboxylate dehydrogenase</fullName>
    </submittedName>
</protein>
<dbReference type="GO" id="GO:0009898">
    <property type="term" value="C:cytoplasmic side of plasma membrane"/>
    <property type="evidence" value="ECO:0007669"/>
    <property type="project" value="TreeGrafter"/>
</dbReference>
<keyword evidence="2" id="KW-0520">NAD</keyword>